<evidence type="ECO:0000313" key="3">
    <source>
        <dbReference type="EMBL" id="TSJ79434.1"/>
    </source>
</evidence>
<name>A0A556QS14_9BACT</name>
<feature type="transmembrane region" description="Helical" evidence="1">
    <location>
        <begin position="37"/>
        <end position="68"/>
    </location>
</feature>
<reference evidence="3 4" key="1">
    <citation type="submission" date="2019-07" db="EMBL/GenBank/DDBJ databases">
        <title>Description of 53C-WASEF.</title>
        <authorList>
            <person name="Pitt A."/>
            <person name="Hahn M.W."/>
        </authorList>
    </citation>
    <scope>NUCLEOTIDE SEQUENCE [LARGE SCALE GENOMIC DNA]</scope>
    <source>
        <strain evidence="3 4">53C-WASEF</strain>
    </source>
</reference>
<gene>
    <name evidence="3" type="ORF">FPL22_09145</name>
</gene>
<protein>
    <submittedName>
        <fullName evidence="3">Fatty acid desaturase</fullName>
    </submittedName>
</protein>
<feature type="transmembrane region" description="Helical" evidence="1">
    <location>
        <begin position="184"/>
        <end position="205"/>
    </location>
</feature>
<proteinExistence type="predicted"/>
<feature type="transmembrane region" description="Helical" evidence="1">
    <location>
        <begin position="159"/>
        <end position="178"/>
    </location>
</feature>
<evidence type="ECO:0000256" key="1">
    <source>
        <dbReference type="SAM" id="Phobius"/>
    </source>
</evidence>
<dbReference type="InterPro" id="IPR005804">
    <property type="entry name" value="FA_desaturase_dom"/>
</dbReference>
<feature type="domain" description="Fatty acid desaturase" evidence="2">
    <location>
        <begin position="51"/>
        <end position="266"/>
    </location>
</feature>
<dbReference type="OrthoDB" id="9792534at2"/>
<keyword evidence="1" id="KW-0812">Transmembrane</keyword>
<accession>A0A556QS14</accession>
<sequence length="272" mass="31373">MESSIDTKVVLPRIEDLGRDLLHVTDGQRILSVARPLVCFAAYVLFATQGWWMPAVLSVAGLMFITYVSTSHDLVHRTLGLPRWLNELLLAVIEGLVLRSGHAFRLAHLQHHRRFPEHDDIEGRAAHMTWWRALLDGVTLQPRLFVWAWGRARLDERRWMLVEAAFIVGAVGMSLLLWTHTPVFLVYVGLVFTSSWLYPLATVWLPHRAEGENVLQQTHAVRGRWIPEIFLQHTYHLEHHLYPSVSSHQWPVLARRLDAYLLDHGVKPLRVP</sequence>
<keyword evidence="4" id="KW-1185">Reference proteome</keyword>
<keyword evidence="1" id="KW-1133">Transmembrane helix</keyword>
<comment type="caution">
    <text evidence="3">The sequence shown here is derived from an EMBL/GenBank/DDBJ whole genome shotgun (WGS) entry which is preliminary data.</text>
</comment>
<evidence type="ECO:0000313" key="4">
    <source>
        <dbReference type="Proteomes" id="UP000315648"/>
    </source>
</evidence>
<dbReference type="GO" id="GO:0006629">
    <property type="term" value="P:lipid metabolic process"/>
    <property type="evidence" value="ECO:0007669"/>
    <property type="project" value="InterPro"/>
</dbReference>
<dbReference type="Pfam" id="PF00487">
    <property type="entry name" value="FA_desaturase"/>
    <property type="match status" value="1"/>
</dbReference>
<dbReference type="Proteomes" id="UP000315648">
    <property type="component" value="Unassembled WGS sequence"/>
</dbReference>
<organism evidence="3 4">
    <name type="scientific">Rariglobus hedericola</name>
    <dbReference type="NCBI Taxonomy" id="2597822"/>
    <lineage>
        <taxon>Bacteria</taxon>
        <taxon>Pseudomonadati</taxon>
        <taxon>Verrucomicrobiota</taxon>
        <taxon>Opitutia</taxon>
        <taxon>Opitutales</taxon>
        <taxon>Opitutaceae</taxon>
        <taxon>Rariglobus</taxon>
    </lineage>
</organism>
<evidence type="ECO:0000259" key="2">
    <source>
        <dbReference type="Pfam" id="PF00487"/>
    </source>
</evidence>
<dbReference type="EMBL" id="VMBG01000001">
    <property type="protein sequence ID" value="TSJ79434.1"/>
    <property type="molecule type" value="Genomic_DNA"/>
</dbReference>
<keyword evidence="1" id="KW-0472">Membrane</keyword>
<dbReference type="AlphaFoldDB" id="A0A556QS14"/>
<dbReference type="RefSeq" id="WP_144229975.1">
    <property type="nucleotide sequence ID" value="NZ_CBCRVV010000007.1"/>
</dbReference>